<accession>A0ABW9XHW5</accession>
<dbReference type="CDD" id="cd06558">
    <property type="entry name" value="crotonase-like"/>
    <property type="match status" value="1"/>
</dbReference>
<dbReference type="PANTHER" id="PTHR43802">
    <property type="entry name" value="ENOYL-COA HYDRATASE"/>
    <property type="match status" value="1"/>
</dbReference>
<comment type="similarity">
    <text evidence="1 2">Belongs to the enoyl-CoA hydratase/isomerase family.</text>
</comment>
<organism evidence="3 4">
    <name type="scientific">Novosphingobium ovatum</name>
    <dbReference type="NCBI Taxonomy" id="1908523"/>
    <lineage>
        <taxon>Bacteria</taxon>
        <taxon>Pseudomonadati</taxon>
        <taxon>Pseudomonadota</taxon>
        <taxon>Alphaproteobacteria</taxon>
        <taxon>Sphingomonadales</taxon>
        <taxon>Sphingomonadaceae</taxon>
        <taxon>Novosphingobium</taxon>
    </lineage>
</organism>
<dbReference type="Pfam" id="PF00378">
    <property type="entry name" value="ECH_1"/>
    <property type="match status" value="1"/>
</dbReference>
<reference evidence="4" key="1">
    <citation type="submission" date="2020-01" db="EMBL/GenBank/DDBJ databases">
        <title>Sphingomonas sp. strain CSW-10.</title>
        <authorList>
            <person name="Chen W.-M."/>
        </authorList>
    </citation>
    <scope>NUCLEOTIDE SEQUENCE [LARGE SCALE GENOMIC DNA]</scope>
    <source>
        <strain evidence="4">FSY-8</strain>
    </source>
</reference>
<dbReference type="EMBL" id="JAAAPO010000008">
    <property type="protein sequence ID" value="NBC38048.1"/>
    <property type="molecule type" value="Genomic_DNA"/>
</dbReference>
<dbReference type="PANTHER" id="PTHR43802:SF1">
    <property type="entry name" value="IP11341P-RELATED"/>
    <property type="match status" value="1"/>
</dbReference>
<evidence type="ECO:0000256" key="2">
    <source>
        <dbReference type="RuleBase" id="RU003707"/>
    </source>
</evidence>
<dbReference type="RefSeq" id="WP_161720693.1">
    <property type="nucleotide sequence ID" value="NZ_JAAAPO010000008.1"/>
</dbReference>
<dbReference type="InterPro" id="IPR014748">
    <property type="entry name" value="Enoyl-CoA_hydra_C"/>
</dbReference>
<dbReference type="PROSITE" id="PS00166">
    <property type="entry name" value="ENOYL_COA_HYDRATASE"/>
    <property type="match status" value="1"/>
</dbReference>
<dbReference type="Proteomes" id="UP000753724">
    <property type="component" value="Unassembled WGS sequence"/>
</dbReference>
<keyword evidence="4" id="KW-1185">Reference proteome</keyword>
<sequence length="267" mass="27513">MTAPLIRHDVLEGGIAHITLSRPAARNALTLAMVSDLRATLAAVEADPAVRVVVLSGEGKAFCAGLDLKAVIMGDEAPQGAMANMALQELYAGLMLQVHRLRQPVIAAVQGAAVGAGMGLALAADVRVAGDTAQFLVGAVRLGLSAGECGISYHLPRLIGAGRAFDIMLTGRPVLADEAAAIGLASRVVADDALLDAALDTARMIAGNAPFSIKHTKQVMWANLEAPSLQAAIELENHVQVTGLLSADFAEACAAFAAKRPPVFRGE</sequence>
<dbReference type="Gene3D" id="1.10.12.10">
    <property type="entry name" value="Lyase 2-enoyl-coa Hydratase, Chain A, domain 2"/>
    <property type="match status" value="1"/>
</dbReference>
<evidence type="ECO:0000313" key="3">
    <source>
        <dbReference type="EMBL" id="NBC38048.1"/>
    </source>
</evidence>
<evidence type="ECO:0000313" key="4">
    <source>
        <dbReference type="Proteomes" id="UP000753724"/>
    </source>
</evidence>
<dbReference type="SUPFAM" id="SSF52096">
    <property type="entry name" value="ClpP/crotonase"/>
    <property type="match status" value="1"/>
</dbReference>
<dbReference type="InterPro" id="IPR001753">
    <property type="entry name" value="Enoyl-CoA_hydra/iso"/>
</dbReference>
<evidence type="ECO:0000256" key="1">
    <source>
        <dbReference type="ARBA" id="ARBA00005254"/>
    </source>
</evidence>
<dbReference type="InterPro" id="IPR029045">
    <property type="entry name" value="ClpP/crotonase-like_dom_sf"/>
</dbReference>
<proteinExistence type="inferred from homology"/>
<dbReference type="InterPro" id="IPR018376">
    <property type="entry name" value="Enoyl-CoA_hyd/isom_CS"/>
</dbReference>
<comment type="caution">
    <text evidence="3">The sequence shown here is derived from an EMBL/GenBank/DDBJ whole genome shotgun (WGS) entry which is preliminary data.</text>
</comment>
<protein>
    <submittedName>
        <fullName evidence="3">Enoyl-CoA hydratase</fullName>
    </submittedName>
</protein>
<name>A0ABW9XHW5_9SPHN</name>
<dbReference type="Gene3D" id="3.90.226.10">
    <property type="entry name" value="2-enoyl-CoA Hydratase, Chain A, domain 1"/>
    <property type="match status" value="1"/>
</dbReference>
<gene>
    <name evidence="3" type="ORF">GTZ99_15960</name>
</gene>